<accession>A0ABQ5HWI0</accession>
<dbReference type="EMBL" id="BQNB010020039">
    <property type="protein sequence ID" value="GJT91662.1"/>
    <property type="molecule type" value="Genomic_DNA"/>
</dbReference>
<protein>
    <submittedName>
        <fullName evidence="1">Uncharacterized protein</fullName>
    </submittedName>
</protein>
<keyword evidence="2" id="KW-1185">Reference proteome</keyword>
<reference evidence="1" key="2">
    <citation type="submission" date="2022-01" db="EMBL/GenBank/DDBJ databases">
        <authorList>
            <person name="Yamashiro T."/>
            <person name="Shiraishi A."/>
            <person name="Satake H."/>
            <person name="Nakayama K."/>
        </authorList>
    </citation>
    <scope>NUCLEOTIDE SEQUENCE</scope>
</reference>
<dbReference type="Proteomes" id="UP001151760">
    <property type="component" value="Unassembled WGS sequence"/>
</dbReference>
<name>A0ABQ5HWI0_9ASTR</name>
<sequence length="172" mass="19962">MEQPQQITPTDQLVYSRKFHEVVRCNNYAALPNIPCPKECKIVGQLLVDHSLSNALTATADVLVVYLQQFWKTIKQFPNLPVETPKQPFIPSTTLKFIKPFLKIVGYQGLVDKIFHDVVDKVNVDYASLLWWDFIYCAQQKKEVIQYPRFTKLMIADILSKYESVPKILEEE</sequence>
<evidence type="ECO:0000313" key="2">
    <source>
        <dbReference type="Proteomes" id="UP001151760"/>
    </source>
</evidence>
<gene>
    <name evidence="1" type="ORF">Tco_1080507</name>
</gene>
<comment type="caution">
    <text evidence="1">The sequence shown here is derived from an EMBL/GenBank/DDBJ whole genome shotgun (WGS) entry which is preliminary data.</text>
</comment>
<organism evidence="1 2">
    <name type="scientific">Tanacetum coccineum</name>
    <dbReference type="NCBI Taxonomy" id="301880"/>
    <lineage>
        <taxon>Eukaryota</taxon>
        <taxon>Viridiplantae</taxon>
        <taxon>Streptophyta</taxon>
        <taxon>Embryophyta</taxon>
        <taxon>Tracheophyta</taxon>
        <taxon>Spermatophyta</taxon>
        <taxon>Magnoliopsida</taxon>
        <taxon>eudicotyledons</taxon>
        <taxon>Gunneridae</taxon>
        <taxon>Pentapetalae</taxon>
        <taxon>asterids</taxon>
        <taxon>campanulids</taxon>
        <taxon>Asterales</taxon>
        <taxon>Asteraceae</taxon>
        <taxon>Asteroideae</taxon>
        <taxon>Anthemideae</taxon>
        <taxon>Anthemidinae</taxon>
        <taxon>Tanacetum</taxon>
    </lineage>
</organism>
<evidence type="ECO:0000313" key="1">
    <source>
        <dbReference type="EMBL" id="GJT91662.1"/>
    </source>
</evidence>
<proteinExistence type="predicted"/>
<reference evidence="1" key="1">
    <citation type="journal article" date="2022" name="Int. J. Mol. Sci.">
        <title>Draft Genome of Tanacetum Coccineum: Genomic Comparison of Closely Related Tanacetum-Family Plants.</title>
        <authorList>
            <person name="Yamashiro T."/>
            <person name="Shiraishi A."/>
            <person name="Nakayama K."/>
            <person name="Satake H."/>
        </authorList>
    </citation>
    <scope>NUCLEOTIDE SEQUENCE</scope>
</reference>